<evidence type="ECO:0000313" key="2">
    <source>
        <dbReference type="Proteomes" id="UP000694941"/>
    </source>
</evidence>
<dbReference type="RefSeq" id="XP_022244134.1">
    <property type="nucleotide sequence ID" value="XM_022388426.1"/>
</dbReference>
<dbReference type="GeneID" id="111086258"/>
<evidence type="ECO:0000313" key="3">
    <source>
        <dbReference type="RefSeq" id="XP_022244134.1"/>
    </source>
</evidence>
<name>A0ABM1SKH8_LIMPO</name>
<feature type="region of interest" description="Disordered" evidence="1">
    <location>
        <begin position="1"/>
        <end position="30"/>
    </location>
</feature>
<accession>A0ABM1SKH8</accession>
<dbReference type="Proteomes" id="UP000694941">
    <property type="component" value="Unplaced"/>
</dbReference>
<evidence type="ECO:0000256" key="1">
    <source>
        <dbReference type="SAM" id="MobiDB-lite"/>
    </source>
</evidence>
<sequence length="161" mass="17956">MISALENSGEKNGQKICEYDNEDNDKSSSNLSFQSINLQETKTEEAAQMKRILSSGFICDDTTQQDCAIRESSFSSFEGFGFSALGTSEENGDYSLSSKKLRNMSTDYDISDDETQKMPSGNIYIPKHLISSVCEEEVEETSSTFSLNEQKSIFGQKHTVF</sequence>
<reference evidence="3" key="1">
    <citation type="submission" date="2025-08" db="UniProtKB">
        <authorList>
            <consortium name="RefSeq"/>
        </authorList>
    </citation>
    <scope>IDENTIFICATION</scope>
    <source>
        <tissue evidence="3">Muscle</tissue>
    </source>
</reference>
<protein>
    <submittedName>
        <fullName evidence="3">Uncharacterized protein LOC111086258 isoform X1</fullName>
    </submittedName>
</protein>
<proteinExistence type="predicted"/>
<gene>
    <name evidence="3" type="primary">LOC111086258</name>
</gene>
<organism evidence="2 3">
    <name type="scientific">Limulus polyphemus</name>
    <name type="common">Atlantic horseshoe crab</name>
    <dbReference type="NCBI Taxonomy" id="6850"/>
    <lineage>
        <taxon>Eukaryota</taxon>
        <taxon>Metazoa</taxon>
        <taxon>Ecdysozoa</taxon>
        <taxon>Arthropoda</taxon>
        <taxon>Chelicerata</taxon>
        <taxon>Merostomata</taxon>
        <taxon>Xiphosura</taxon>
        <taxon>Limulidae</taxon>
        <taxon>Limulus</taxon>
    </lineage>
</organism>
<keyword evidence="2" id="KW-1185">Reference proteome</keyword>